<gene>
    <name evidence="2" type="ORF">PIB30_058046</name>
</gene>
<evidence type="ECO:0000256" key="1">
    <source>
        <dbReference type="SAM" id="MobiDB-lite"/>
    </source>
</evidence>
<accession>A0ABU6WN53</accession>
<dbReference type="Proteomes" id="UP001341840">
    <property type="component" value="Unassembled WGS sequence"/>
</dbReference>
<sequence length="197" mass="21917">MTFQKSGCYRNNGYDGGSREAMMHAGKGKSVVDNSFADPLVHSAHLSELMNTSIGEAHNTLLVDPVFGDAQLNFRENQVCGMDRDWERTRVVSAETDLISSDFCTYPPEFGPCTNSNHVHRLEQHNNELKLGGCVPDAESEKRNPTDLPLENKGMGEEEEREEAISAKELYELGGISFKARNEDDLLVRLAGRNVQN</sequence>
<keyword evidence="3" id="KW-1185">Reference proteome</keyword>
<feature type="region of interest" description="Disordered" evidence="1">
    <location>
        <begin position="136"/>
        <end position="163"/>
    </location>
</feature>
<comment type="caution">
    <text evidence="2">The sequence shown here is derived from an EMBL/GenBank/DDBJ whole genome shotgun (WGS) entry which is preliminary data.</text>
</comment>
<reference evidence="2 3" key="1">
    <citation type="journal article" date="2023" name="Plants (Basel)">
        <title>Bridging the Gap: Combining Genomics and Transcriptomics Approaches to Understand Stylosanthes scabra, an Orphan Legume from the Brazilian Caatinga.</title>
        <authorList>
            <person name="Ferreira-Neto J.R.C."/>
            <person name="da Silva M.D."/>
            <person name="Binneck E."/>
            <person name="de Melo N.F."/>
            <person name="da Silva R.H."/>
            <person name="de Melo A.L.T.M."/>
            <person name="Pandolfi V."/>
            <person name="Bustamante F.O."/>
            <person name="Brasileiro-Vidal A.C."/>
            <person name="Benko-Iseppon A.M."/>
        </authorList>
    </citation>
    <scope>NUCLEOTIDE SEQUENCE [LARGE SCALE GENOMIC DNA]</scope>
    <source>
        <tissue evidence="2">Leaves</tissue>
    </source>
</reference>
<dbReference type="EMBL" id="JASCZI010181725">
    <property type="protein sequence ID" value="MED6185538.1"/>
    <property type="molecule type" value="Genomic_DNA"/>
</dbReference>
<protein>
    <submittedName>
        <fullName evidence="2">Uncharacterized protein</fullName>
    </submittedName>
</protein>
<name>A0ABU6WN53_9FABA</name>
<evidence type="ECO:0000313" key="2">
    <source>
        <dbReference type="EMBL" id="MED6185538.1"/>
    </source>
</evidence>
<evidence type="ECO:0000313" key="3">
    <source>
        <dbReference type="Proteomes" id="UP001341840"/>
    </source>
</evidence>
<organism evidence="2 3">
    <name type="scientific">Stylosanthes scabra</name>
    <dbReference type="NCBI Taxonomy" id="79078"/>
    <lineage>
        <taxon>Eukaryota</taxon>
        <taxon>Viridiplantae</taxon>
        <taxon>Streptophyta</taxon>
        <taxon>Embryophyta</taxon>
        <taxon>Tracheophyta</taxon>
        <taxon>Spermatophyta</taxon>
        <taxon>Magnoliopsida</taxon>
        <taxon>eudicotyledons</taxon>
        <taxon>Gunneridae</taxon>
        <taxon>Pentapetalae</taxon>
        <taxon>rosids</taxon>
        <taxon>fabids</taxon>
        <taxon>Fabales</taxon>
        <taxon>Fabaceae</taxon>
        <taxon>Papilionoideae</taxon>
        <taxon>50 kb inversion clade</taxon>
        <taxon>dalbergioids sensu lato</taxon>
        <taxon>Dalbergieae</taxon>
        <taxon>Pterocarpus clade</taxon>
        <taxon>Stylosanthes</taxon>
    </lineage>
</organism>
<proteinExistence type="predicted"/>